<proteinExistence type="inferred from homology"/>
<dbReference type="InterPro" id="IPR035964">
    <property type="entry name" value="I/LWEQ_dom_sf"/>
</dbReference>
<dbReference type="InterPro" id="IPR035963">
    <property type="entry name" value="FERM_2"/>
</dbReference>
<keyword evidence="3" id="KW-0963">Cytoplasm</keyword>
<organism evidence="7 8">
    <name type="scientific">Vanessa tameamea</name>
    <name type="common">Kamehameha butterfly</name>
    <dbReference type="NCBI Taxonomy" id="334116"/>
    <lineage>
        <taxon>Eukaryota</taxon>
        <taxon>Metazoa</taxon>
        <taxon>Ecdysozoa</taxon>
        <taxon>Arthropoda</taxon>
        <taxon>Hexapoda</taxon>
        <taxon>Insecta</taxon>
        <taxon>Pterygota</taxon>
        <taxon>Neoptera</taxon>
        <taxon>Endopterygota</taxon>
        <taxon>Lepidoptera</taxon>
        <taxon>Glossata</taxon>
        <taxon>Ditrysia</taxon>
        <taxon>Papilionoidea</taxon>
        <taxon>Nymphalidae</taxon>
        <taxon>Nymphalinae</taxon>
        <taxon>Vanessa</taxon>
    </lineage>
</organism>
<dbReference type="Proteomes" id="UP001652626">
    <property type="component" value="Chromosome 26"/>
</dbReference>
<evidence type="ECO:0000256" key="3">
    <source>
        <dbReference type="ARBA" id="ARBA00022490"/>
    </source>
</evidence>
<dbReference type="InterPro" id="IPR011993">
    <property type="entry name" value="PH-like_dom_sf"/>
</dbReference>
<dbReference type="SUPFAM" id="SSF47220">
    <property type="entry name" value="alpha-catenin/vinculin-like"/>
    <property type="match status" value="2"/>
</dbReference>
<dbReference type="Pfam" id="PF16511">
    <property type="entry name" value="FERM_f0"/>
    <property type="match status" value="1"/>
</dbReference>
<feature type="region of interest" description="Disordered" evidence="5">
    <location>
        <begin position="1579"/>
        <end position="1599"/>
    </location>
</feature>
<evidence type="ECO:0000256" key="1">
    <source>
        <dbReference type="ARBA" id="ARBA00004496"/>
    </source>
</evidence>
<evidence type="ECO:0000313" key="8">
    <source>
        <dbReference type="RefSeq" id="XP_064075263.1"/>
    </source>
</evidence>
<dbReference type="CDD" id="cd14473">
    <property type="entry name" value="FERM_B-lobe"/>
    <property type="match status" value="1"/>
</dbReference>
<evidence type="ECO:0000256" key="2">
    <source>
        <dbReference type="ARBA" id="ARBA00008376"/>
    </source>
</evidence>
<comment type="similarity">
    <text evidence="2">Belongs to the vinculin/alpha-catenin family.</text>
</comment>
<dbReference type="Gene3D" id="3.10.20.90">
    <property type="entry name" value="Phosphatidylinositol 3-kinase Catalytic Subunit, Chain A, domain 1"/>
    <property type="match status" value="2"/>
</dbReference>
<dbReference type="Gene3D" id="1.20.1420.10">
    <property type="entry name" value="Talin, central domain"/>
    <property type="match status" value="5"/>
</dbReference>
<dbReference type="InterPro" id="IPR014352">
    <property type="entry name" value="FERM/acyl-CoA-bd_prot_sf"/>
</dbReference>
<evidence type="ECO:0000259" key="6">
    <source>
        <dbReference type="PROSITE" id="PS50057"/>
    </source>
</evidence>
<evidence type="ECO:0000256" key="4">
    <source>
        <dbReference type="SAM" id="Coils"/>
    </source>
</evidence>
<dbReference type="Gene3D" id="1.20.80.10">
    <property type="match status" value="1"/>
</dbReference>
<dbReference type="SUPFAM" id="SSF47031">
    <property type="entry name" value="Second domain of FERM"/>
    <property type="match status" value="1"/>
</dbReference>
<dbReference type="SMART" id="SM01244">
    <property type="entry name" value="IRS"/>
    <property type="match status" value="1"/>
</dbReference>
<dbReference type="PANTHER" id="PTHR19981:SF1">
    <property type="entry name" value="RHEA, ISOFORM B"/>
    <property type="match status" value="1"/>
</dbReference>
<dbReference type="PANTHER" id="PTHR19981">
    <property type="entry name" value="TALIN"/>
    <property type="match status" value="1"/>
</dbReference>
<feature type="domain" description="FERM" evidence="6">
    <location>
        <begin position="120"/>
        <end position="443"/>
    </location>
</feature>
<evidence type="ECO:0000313" key="7">
    <source>
        <dbReference type="Proteomes" id="UP001652626"/>
    </source>
</evidence>
<dbReference type="Pfam" id="PF00373">
    <property type="entry name" value="FERM_M"/>
    <property type="match status" value="1"/>
</dbReference>
<dbReference type="InterPro" id="IPR019749">
    <property type="entry name" value="Band_41_domain"/>
</dbReference>
<keyword evidence="7" id="KW-1185">Reference proteome</keyword>
<dbReference type="Gene3D" id="1.20.120.810">
    <property type="entry name" value="Vinculin, Vh2 four-helix bundle"/>
    <property type="match status" value="1"/>
</dbReference>
<sequence>MFVSNRKVSHVHTNRTNRTLVVHQFRGILRIISMAPISLKIVLDDGAVTRTLMFDTTTKVQHAHQIVREKIITIDPDKEYGFFLTSADDERSGIWLEGDRTLEYYMLRDGDSLFYLIKIRNLRLRMLDGSVKTLQVDESKSIQDIMVHICDRIGIPNNEEYGLCREESEPKEESKFSTGTLTLKKKTIQREKDAKLEQLSKKLKTDDNVEWLDQHKTLRESQVDPKETLLFKRRLFYSDRNVDSRDPVQLNLLYVQTRDAILDCRHVVTEDKAAEFAGIQCQVQYGDFQEDKHKPGFIENLKEFLPEQYESSWGIEKKIIKEHRKHQGLSQIEAKHMYTKTARELPTYGVTFFLVKEKQKTKKKLVPRLLGINSESILRLDEETKEILQVWPLTQVKSYRAGSESFTLNFGDYSEKEYAVKTNEAFRIRDILQGYIDIIRKRLAAPYNVTHTEGEVICEEMVESSRGTLTQNVVASKVQTHSLIGPSQIISVDQGQQSQMGTKIVTVHEVITSRQGDRSQQALRGELKRSNSKVHDFDKKLNRLNSESVRTVVLLSDPTKENIAEVRNIVNGFKENLPGILKGANETAANLKGDQSKKLLEELDELCAYINTLVSTTMKSDLSDPDNLMTAQDSARKIADLSTQMFFSLDPKSKRRSQLLRRSRNSFILDEKTEASLRRASFITAADNACQAVEHAKVELDEEYNGPPLTDEEQKRLEVKTVDKMGKLNAAIALLLNAHADPKNIDYEMAVNSMKTIHELVPDFVKDSKSLLSVGNESGNKKLRDQIIQLLDGARNMCMLTGSNDVNKMHDVGNNYADVSKKLIFTFKRPDHTPDANGTLDLENQIMAIAKEVGEKVSLLLMEADELNNLESNDPHSENLDAAGVKCADATQGLLACAKLTAPTIHEPHCQSALTAAAENLSSSAQNLALTYKPLVDKPGRHGFAKQLADRVFDLAKALDKLKGAYANLNVKNNDVPDAEESDLQQNQRLQFVVTSSAAKNGLEDADKELNEMIKMLTEPSDTTKTKNPDARRLLSEKMAQLNAAIASLLQATSDVRRPDYDTAGTAINTICHLTPNIINETKALHGNIDDNSWPEITENLKDMLEAIRGLCGSAEDCNIGELNEAASKIANSSGKLTFIFNPRRNAKKEGDVLQLSRSAVDQTSKLLANVDQLAKRVGGDEGTTLDTARVQLVDAAQQLLKTAEITAQSMDDARCQAVLLSAIDRLSDRVSHLEKSWKPIIQSPLHRPSGELITQGLKQVNVTIDKLKETCQAYEGQDYDVPKVWDSEEQQKERLKFIVPTSAAKTALMDADKEIQEILKTPLANKSPLARNPNARRLLSEKMAQLNAAIASLVQATSDADNPDYHTAGTAVNTICQLTPHIINDTKALHGNVDDNSWQEITENLKDMLEATRGICGSAEDCNIGELNEAASKIANSSGKLTFIFNPRRNAKKEADVLNLSRSAVDQASQLLAKVDQLANSVGGDEGTILDTAGVQVVDAAQQLLKTAEITAPSIQDACCQAVLLSAIDCLSDRARTMEQSWKPLIQAPTYHKSGELLNHGLKELNKALDKLRKACQVANEKDEGDATEDESRDNEDKARIHFTRTLKAAKSAMVDSAQEIKNADVPLNKMHENDIKKNNILATNNLISQKLAKLNAAIATLLQATSDRERPDYDEAIRAINTISSLTPDIIKDVKPLQSSVDDKSWKNITDNLKSIVDTTSEICDNVDNPQELKQSASKFANSVSKLSYVFNPRNNQRKENQILDLSRDAVEQMSLLLSNVYQLAEGVDGDDGEKLDKAGVSVVDSAQMLLKIAEITSPNISDEHCQAALLSSVDQVSKLAEDLKKTWKPLVQTPKHRPIGDQLDQNLNIVQNTLDKLRAVCQETEDLEESKPYQLSDLSEAKNKIKEAEKLFSEDKLYEQRALQTGNKNIATADKPVLEKRLQLSQKLAQLNEAVALLLQAMLDRENPDYENAKQTINIISNLTPDIVQETLSLQGNMDDNSREILFKEAKGLCSASQEICSSVEHNNLEELNQAATKYAQSSGTIHFIVSPRSYPNKEKKILDLSRSACERTSLMLSRVSRLAESVGGDEGENLDISGARVADSAQTLLSTAQVTSPSISDSDCQTALVSSADTLSDLAQDLAKIWKPLIQNPKTKQIGEQLTRDLDLLRNELDVLKETCQDNTDINEALEIPQQQNMYDHQNKTVPKPENNMKNIDMLLEDIYKHTKGENKQNPIVIEDTPLRQLASKIMESAKTKSECIKYSANERKRFADIANKLADAINKLDIANAKCRDTPFSSREKKERALQLENAILNLQLICIQSRQKDGEISNIVDLTEFVDDVTSAVDDLHNTTKGIKQEHEKEAIKEINNKCQKIREHASKLMNPQNSNTEGNMFDDVLQIDQFAKDCDDQVQAINEALPKIDDENTRQNVKNKLNLIEEKCNLLSFAAKSSISNAESATLEESLRNLEDVEKKIEVIVKAYEGFSKLDNENVARNNKQSIQAAQSALATVIAAGNENKLPKALARYATQMKSLNQTNERNSKLKEHLDRLLDALKMQITEKNRRVVTWQDINDGEVSEITEKILKELESYAPEESGKHVDKDTPNAVNEKLNIVNDSDIKSLLAPNTDKQTVPGDERELRNKLNQQIQKLNSMTGTIMLSLGKPESLARSLHITSEAASHLSSIARGLKNQDPVQNKRIEEAAQEMSIATYKLLKTSESVCHTPKHPESRRRLLEACSLLNDSLNNLARAAAPADKMQRDCNELARSLQLQHSFLTSENPSCALSYTDCFDAIQNQKDVINKLKSEQPMSRAECGTALRYVSSAICNSAEYASQSAYLLTLSKDDQNAAKLGLVDVPFIKKLTDSINETCVQIICNGSEKETNEQAALNKQVQQLQEAINNASSKMTVEDNKQLIGNSRKLQEALKKLNQALNSNTLEEDQVTPTAMEVIDAIDEINNRIDNLPQPRIDLDPKASANSKQVLDTTRNLMSKTSMMIRKASSCEEEVMTWIMFGSSDVIEAFESLIVCIREKGAEAGLIESMQTSKELNAPVKSYVQTQIDSAISWLRRPATKENVKVDGVKGAESIVVMAEQMNEDLHGSEKEEMKQIIVEAKQLLKDCTVKYNSEKASLLMERLRELRKMLERGVVTRVVEDFLEEEPLANLETIVHKENDEKKRKFLLEKKIAELLAQLGRVKKTARFVADTGNVPRHELMKTSDQVELLAPSLVKAAQARVQSPDDKVAIEHYQMLLAEYADSLSRVRELCDKAVDPIEFSQAAGETMQRIKEESNNDPQKSIHSPKVILRLCKRVVDVGMHSDLVRNDPELKKTLIDIKTAVETKQSDTMRADWRDITAEIMRRTGQVESVLGGENIFLKQPEPDQPIYAAALDLHSAVRGWSARDNEIVAVAKRTAVLMAKLSDYMNTGNKRELIFTSNSIVAESRQVAELAKKLALECSDIRIRTNLLQVCDRIPTISGQLKMLTTVKSSSLGHQGSVEDQEAMNMLVGNAQNLMISIQEVVKAAASASVKIMSQRGCRMKWVQRSYY</sequence>
<protein>
    <submittedName>
        <fullName evidence="8">Talin-1-like</fullName>
    </submittedName>
</protein>
<dbReference type="InterPro" id="IPR006077">
    <property type="entry name" value="Vinculin/catenin"/>
</dbReference>
<evidence type="ECO:0000256" key="5">
    <source>
        <dbReference type="SAM" id="MobiDB-lite"/>
    </source>
</evidence>
<dbReference type="InterPro" id="IPR036476">
    <property type="entry name" value="Talin_cent_sf"/>
</dbReference>
<dbReference type="SMART" id="SM00295">
    <property type="entry name" value="B41"/>
    <property type="match status" value="1"/>
</dbReference>
<dbReference type="CDD" id="cd10569">
    <property type="entry name" value="FERM_C_Talin"/>
    <property type="match status" value="1"/>
</dbReference>
<dbReference type="PRINTS" id="PR00806">
    <property type="entry name" value="VINCULIN"/>
</dbReference>
<dbReference type="Pfam" id="PF01044">
    <property type="entry name" value="Vinculin"/>
    <property type="match status" value="2"/>
</dbReference>
<dbReference type="PROSITE" id="PS50057">
    <property type="entry name" value="FERM_3"/>
    <property type="match status" value="1"/>
</dbReference>
<dbReference type="GeneID" id="113398503"/>
<reference evidence="8" key="1">
    <citation type="submission" date="2025-08" db="UniProtKB">
        <authorList>
            <consortium name="RefSeq"/>
        </authorList>
    </citation>
    <scope>IDENTIFICATION</scope>
    <source>
        <tissue evidence="8">Whole body</tissue>
    </source>
</reference>
<gene>
    <name evidence="8" type="primary">LOC113398503</name>
</gene>
<accession>A0ABM4AVD5</accession>
<dbReference type="InterPro" id="IPR019748">
    <property type="entry name" value="FERM_central"/>
</dbReference>
<dbReference type="RefSeq" id="XP_064075263.1">
    <property type="nucleotide sequence ID" value="XM_064219193.1"/>
</dbReference>
<comment type="subcellular location">
    <subcellularLocation>
        <location evidence="1">Cytoplasm</location>
    </subcellularLocation>
</comment>
<dbReference type="InterPro" id="IPR000299">
    <property type="entry name" value="FERM_domain"/>
</dbReference>
<dbReference type="Gene3D" id="2.30.29.30">
    <property type="entry name" value="Pleckstrin-homology domain (PH domain)/Phosphotyrosine-binding domain (PTB)"/>
    <property type="match status" value="1"/>
</dbReference>
<dbReference type="SUPFAM" id="SSF109885">
    <property type="entry name" value="I/LWEQ domain"/>
    <property type="match status" value="1"/>
</dbReference>
<dbReference type="SUPFAM" id="SSF50729">
    <property type="entry name" value="PH domain-like"/>
    <property type="match status" value="1"/>
</dbReference>
<dbReference type="InterPro" id="IPR032425">
    <property type="entry name" value="FERM_f0"/>
</dbReference>
<feature type="compositionally biased region" description="Acidic residues" evidence="5">
    <location>
        <begin position="1584"/>
        <end position="1595"/>
    </location>
</feature>
<dbReference type="CDD" id="cd17090">
    <property type="entry name" value="FERM_F1_TLN"/>
    <property type="match status" value="1"/>
</dbReference>
<keyword evidence="4" id="KW-0175">Coiled coil</keyword>
<feature type="coiled-coil region" evidence="4">
    <location>
        <begin position="2884"/>
        <end position="2947"/>
    </location>
</feature>
<dbReference type="SUPFAM" id="SSF109880">
    <property type="entry name" value="A middle domain of Talin 1"/>
    <property type="match status" value="3"/>
</dbReference>
<name>A0ABM4AVD5_VANTA</name>
<dbReference type="Gene3D" id="1.20.120.230">
    <property type="entry name" value="Alpha-catenin/vinculin-like"/>
    <property type="match status" value="4"/>
</dbReference>
<feature type="coiled-coil region" evidence="4">
    <location>
        <begin position="2539"/>
        <end position="2570"/>
    </location>
</feature>
<dbReference type="InterPro" id="IPR036723">
    <property type="entry name" value="Alpha-catenin/vinculin-like_sf"/>
</dbReference>